<dbReference type="InterPro" id="IPR029144">
    <property type="entry name" value="Thr_synth_N"/>
</dbReference>
<reference evidence="2" key="1">
    <citation type="journal article" date="2014" name="Front. Microbiol.">
        <title>High frequency of phylogenetically diverse reductive dehalogenase-homologous genes in deep subseafloor sedimentary metagenomes.</title>
        <authorList>
            <person name="Kawai M."/>
            <person name="Futagami T."/>
            <person name="Toyoda A."/>
            <person name="Takaki Y."/>
            <person name="Nishi S."/>
            <person name="Hori S."/>
            <person name="Arai W."/>
            <person name="Tsubouchi T."/>
            <person name="Morono Y."/>
            <person name="Uchiyama I."/>
            <person name="Ito T."/>
            <person name="Fujiyama A."/>
            <person name="Inagaki F."/>
            <person name="Takami H."/>
        </authorList>
    </citation>
    <scope>NUCLEOTIDE SEQUENCE</scope>
    <source>
        <strain evidence="2">Expedition CK06-06</strain>
    </source>
</reference>
<comment type="caution">
    <text evidence="2">The sequence shown here is derived from an EMBL/GenBank/DDBJ whole genome shotgun (WGS) entry which is preliminary data.</text>
</comment>
<sequence>AAIIKGIAEDGGLFVPETIPQINKDLYKVKSNDYKELAFLIVKGFFTDYHQDELKYCINQAYDKKFDTPTIAPLTKKMGVYFLELYHGPTLGKKGLYQINSEMKKKLKDFYGGFAPQEESRQYIKEVFEKSKYLLDPHTAVGYFHWKHKSIYSSANPFLWRNKQLKY</sequence>
<feature type="non-terminal residue" evidence="2">
    <location>
        <position position="167"/>
    </location>
</feature>
<dbReference type="InterPro" id="IPR036052">
    <property type="entry name" value="TrpB-like_PALP_sf"/>
</dbReference>
<proteinExistence type="predicted"/>
<accession>X1REN9</accession>
<name>X1REN9_9ZZZZ</name>
<dbReference type="GO" id="GO:0005737">
    <property type="term" value="C:cytoplasm"/>
    <property type="evidence" value="ECO:0007669"/>
    <property type="project" value="TreeGrafter"/>
</dbReference>
<dbReference type="InterPro" id="IPR037158">
    <property type="entry name" value="Thr_synth_N_sf"/>
</dbReference>
<feature type="non-terminal residue" evidence="2">
    <location>
        <position position="1"/>
    </location>
</feature>
<feature type="domain" description="Threonine synthase N-terminal" evidence="1">
    <location>
        <begin position="2"/>
        <end position="62"/>
    </location>
</feature>
<evidence type="ECO:0000259" key="1">
    <source>
        <dbReference type="Pfam" id="PF14821"/>
    </source>
</evidence>
<organism evidence="2">
    <name type="scientific">marine sediment metagenome</name>
    <dbReference type="NCBI Taxonomy" id="412755"/>
    <lineage>
        <taxon>unclassified sequences</taxon>
        <taxon>metagenomes</taxon>
        <taxon>ecological metagenomes</taxon>
    </lineage>
</organism>
<dbReference type="AlphaFoldDB" id="X1REN9"/>
<dbReference type="Pfam" id="PF14821">
    <property type="entry name" value="Thr_synth_N"/>
    <property type="match status" value="1"/>
</dbReference>
<dbReference type="Gene3D" id="3.90.1380.10">
    <property type="entry name" value="Threonine synthase, N-terminal domain"/>
    <property type="match status" value="1"/>
</dbReference>
<dbReference type="PANTHER" id="PTHR43515">
    <property type="entry name" value="THREONINE SYNTHASE-LIKE 1"/>
    <property type="match status" value="1"/>
</dbReference>
<dbReference type="PANTHER" id="PTHR43515:SF1">
    <property type="entry name" value="THREONINE SYNTHASE-LIKE 1"/>
    <property type="match status" value="1"/>
</dbReference>
<gene>
    <name evidence="2" type="ORF">S06H3_61614</name>
</gene>
<dbReference type="EMBL" id="BARV01040442">
    <property type="protein sequence ID" value="GAI54044.1"/>
    <property type="molecule type" value="Genomic_DNA"/>
</dbReference>
<protein>
    <recommendedName>
        <fullName evidence="1">Threonine synthase N-terminal domain-containing protein</fullName>
    </recommendedName>
</protein>
<dbReference type="SUPFAM" id="SSF53686">
    <property type="entry name" value="Tryptophan synthase beta subunit-like PLP-dependent enzymes"/>
    <property type="match status" value="2"/>
</dbReference>
<evidence type="ECO:0000313" key="2">
    <source>
        <dbReference type="EMBL" id="GAI54044.1"/>
    </source>
</evidence>
<dbReference type="Gene3D" id="3.40.50.1100">
    <property type="match status" value="1"/>
</dbReference>